<feature type="compositionally biased region" description="Acidic residues" evidence="1">
    <location>
        <begin position="158"/>
        <end position="193"/>
    </location>
</feature>
<feature type="compositionally biased region" description="Polar residues" evidence="1">
    <location>
        <begin position="9"/>
        <end position="19"/>
    </location>
</feature>
<feature type="region of interest" description="Disordered" evidence="1">
    <location>
        <begin position="1"/>
        <end position="22"/>
    </location>
</feature>
<feature type="compositionally biased region" description="Pro residues" evidence="1">
    <location>
        <begin position="75"/>
        <end position="94"/>
    </location>
</feature>
<keyword evidence="3" id="KW-1185">Reference proteome</keyword>
<evidence type="ECO:0000256" key="1">
    <source>
        <dbReference type="SAM" id="MobiDB-lite"/>
    </source>
</evidence>
<comment type="caution">
    <text evidence="2">The sequence shown here is derived from an EMBL/GenBank/DDBJ whole genome shotgun (WGS) entry which is preliminary data.</text>
</comment>
<dbReference type="EMBL" id="JAFIRA010000060">
    <property type="protein sequence ID" value="MCJ2544364.1"/>
    <property type="molecule type" value="Genomic_DNA"/>
</dbReference>
<protein>
    <recommendedName>
        <fullName evidence="4">Helix-turn-helix domain-containing protein</fullName>
    </recommendedName>
</protein>
<sequence length="321" mass="35858">MARSKLSEQEQQQIVSTYRGSPATAVELAEQFQVSISTIARVLKENIEADEYQQLVSSKRSAARRRETGEEISESPPPEPVSSPSVPGPEPIATPVPNRTRRRSSSLRDPEAQQQVLPLTSESEAAPADPTPDPTLEEEDLTETELPSETLKSAELELVAELEEELEEDETDDDSELEDLEDEEEEDEDSDDFLEDAPAADSLAEAGYSFQVLPLEELIPPETCYAVIDRYQELATRPLKEFFNLGSLPSNIEGLDSANTLPIFDNHKVARRFSEMSRRGSNTYPPYRVIQFPGHILEAVRTQLQNKGITHLLMDGQIYTL</sequence>
<organism evidence="2 3">
    <name type="scientific">Thermostichus vulcanus str. 'Rupite'</name>
    <dbReference type="NCBI Taxonomy" id="2813851"/>
    <lineage>
        <taxon>Bacteria</taxon>
        <taxon>Bacillati</taxon>
        <taxon>Cyanobacteriota</taxon>
        <taxon>Cyanophyceae</taxon>
        <taxon>Thermostichales</taxon>
        <taxon>Thermostichaceae</taxon>
        <taxon>Thermostichus</taxon>
    </lineage>
</organism>
<dbReference type="Proteomes" id="UP000830835">
    <property type="component" value="Unassembled WGS sequence"/>
</dbReference>
<evidence type="ECO:0000313" key="2">
    <source>
        <dbReference type="EMBL" id="MCJ2544364.1"/>
    </source>
</evidence>
<proteinExistence type="predicted"/>
<gene>
    <name evidence="2" type="ORF">JX360_15870</name>
</gene>
<name>A0ABT0CF68_THEVL</name>
<evidence type="ECO:0000313" key="3">
    <source>
        <dbReference type="Proteomes" id="UP000830835"/>
    </source>
</evidence>
<evidence type="ECO:0008006" key="4">
    <source>
        <dbReference type="Google" id="ProtNLM"/>
    </source>
</evidence>
<dbReference type="RefSeq" id="WP_244352851.1">
    <property type="nucleotide sequence ID" value="NZ_JAFIRA010000060.1"/>
</dbReference>
<accession>A0ABT0CF68</accession>
<reference evidence="2" key="1">
    <citation type="submission" date="2021-02" db="EMBL/GenBank/DDBJ databases">
        <title>The CRISPR/cas machinery reduction and long-range gene transfer in the hot spring cyanobacterium Synechococcus.</title>
        <authorList>
            <person name="Dvorak P."/>
            <person name="Jahodarova E."/>
            <person name="Hasler P."/>
            <person name="Poulickova A."/>
        </authorList>
    </citation>
    <scope>NUCLEOTIDE SEQUENCE</scope>
    <source>
        <strain evidence="2">Rupite</strain>
    </source>
</reference>
<feature type="region of interest" description="Disordered" evidence="1">
    <location>
        <begin position="47"/>
        <end position="193"/>
    </location>
</feature>